<proteinExistence type="predicted"/>
<evidence type="ECO:0000256" key="3">
    <source>
        <dbReference type="ARBA" id="ARBA00022729"/>
    </source>
</evidence>
<evidence type="ECO:0000259" key="5">
    <source>
        <dbReference type="Pfam" id="PF18416"/>
    </source>
</evidence>
<keyword evidence="7" id="KW-1185">Reference proteome</keyword>
<dbReference type="PANTHER" id="PTHR34823:SF1">
    <property type="entry name" value="CHITIN-BINDING TYPE-4 DOMAIN-CONTAINING PROTEIN"/>
    <property type="match status" value="1"/>
</dbReference>
<dbReference type="InterPro" id="IPR014756">
    <property type="entry name" value="Ig_E-set"/>
</dbReference>
<evidence type="ECO:0000256" key="2">
    <source>
        <dbReference type="ARBA" id="ARBA00022669"/>
    </source>
</evidence>
<dbReference type="PANTHER" id="PTHR34823">
    <property type="entry name" value="GLCNAC-BINDING PROTEIN A"/>
    <property type="match status" value="1"/>
</dbReference>
<evidence type="ECO:0000256" key="1">
    <source>
        <dbReference type="ARBA" id="ARBA00022525"/>
    </source>
</evidence>
<evidence type="ECO:0000313" key="6">
    <source>
        <dbReference type="EMBL" id="EPX60341.1"/>
    </source>
</evidence>
<dbReference type="EMBL" id="ANAH02000013">
    <property type="protein sequence ID" value="EPX60341.1"/>
    <property type="molecule type" value="Genomic_DNA"/>
</dbReference>
<dbReference type="InterPro" id="IPR004302">
    <property type="entry name" value="Cellulose/chitin-bd_N"/>
</dbReference>
<reference evidence="6" key="1">
    <citation type="submission" date="2013-05" db="EMBL/GenBank/DDBJ databases">
        <title>Genome assembly of Cystobacter fuscus DSM 2262.</title>
        <authorList>
            <person name="Sharma G."/>
            <person name="Khatri I."/>
            <person name="Kaur C."/>
            <person name="Mayilraj S."/>
            <person name="Subramanian S."/>
        </authorList>
    </citation>
    <scope>NUCLEOTIDE SEQUENCE [LARGE SCALE GENOMIC DNA]</scope>
    <source>
        <strain evidence="6">DSM 2262</strain>
    </source>
</reference>
<dbReference type="Pfam" id="PF18416">
    <property type="entry name" value="GbpA_2"/>
    <property type="match status" value="1"/>
</dbReference>
<dbReference type="Gene3D" id="3.30.70.2150">
    <property type="match status" value="1"/>
</dbReference>
<accession>S9PB41</accession>
<protein>
    <submittedName>
        <fullName evidence="6">Chitin binding protein</fullName>
    </submittedName>
</protein>
<dbReference type="eggNOG" id="COG3397">
    <property type="taxonomic scope" value="Bacteria"/>
</dbReference>
<keyword evidence="1" id="KW-0964">Secreted</keyword>
<dbReference type="GO" id="GO:0008061">
    <property type="term" value="F:chitin binding"/>
    <property type="evidence" value="ECO:0007669"/>
    <property type="project" value="UniProtKB-KW"/>
</dbReference>
<evidence type="ECO:0000259" key="4">
    <source>
        <dbReference type="Pfam" id="PF03067"/>
    </source>
</evidence>
<comment type="caution">
    <text evidence="6">The sequence shown here is derived from an EMBL/GenBank/DDBJ whole genome shotgun (WGS) entry which is preliminary data.</text>
</comment>
<keyword evidence="2" id="KW-0147">Chitin-binding</keyword>
<gene>
    <name evidence="6" type="ORF">D187_001828</name>
</gene>
<feature type="domain" description="N-acetylglucosamine binding protein A" evidence="5">
    <location>
        <begin position="242"/>
        <end position="340"/>
    </location>
</feature>
<feature type="domain" description="Chitin-binding type-4" evidence="4">
    <location>
        <begin position="50"/>
        <end position="231"/>
    </location>
</feature>
<keyword evidence="3" id="KW-0732">Signal</keyword>
<dbReference type="Gene3D" id="2.70.50.50">
    <property type="entry name" value="chitin-binding protein cbp21"/>
    <property type="match status" value="1"/>
</dbReference>
<sequence>MNSLPVLRALAVNPGSVPLPEQEFVFMLKSMLAPSLALVSALSAGQSLAHGSIEIPISRVYNCYKEGPETPQSAACKAAIAYGGTQAFYDWNGVRQGNANGQHRALIPDGKLCSAANESHKGLDLARSDWPAKRIAPNAQGRFDFVYHATAPHAARSFQFFVTKQGYNPTQPLKWSDLEATPFCTVGTTPLQNNRYTLNCPFPTGRTGRHVIYNIWQRSDSPEAFYACVDVEIGTTLAASEWKEAEPVRAREDLRAGSTVTLRVFDAAGRDVERHELRLTEEVSPAAHWLVRLARRVNQDSRHVRMGALDAQGDITPVEALQGNSVYVRDAGYRFQLDIDKPAAPLPSRP</sequence>
<evidence type="ECO:0000313" key="7">
    <source>
        <dbReference type="Proteomes" id="UP000011682"/>
    </source>
</evidence>
<dbReference type="CDD" id="cd21177">
    <property type="entry name" value="LPMO_AA10"/>
    <property type="match status" value="1"/>
</dbReference>
<name>S9PB41_CYSF2</name>
<dbReference type="Proteomes" id="UP000011682">
    <property type="component" value="Unassembled WGS sequence"/>
</dbReference>
<dbReference type="InterPro" id="IPR041029">
    <property type="entry name" value="GbpA_2"/>
</dbReference>
<dbReference type="InterPro" id="IPR051024">
    <property type="entry name" value="GlcNAc_Chitin_IntDeg"/>
</dbReference>
<dbReference type="AlphaFoldDB" id="S9PB41"/>
<dbReference type="SUPFAM" id="SSF81296">
    <property type="entry name" value="E set domains"/>
    <property type="match status" value="1"/>
</dbReference>
<organism evidence="6 7">
    <name type="scientific">Cystobacter fuscus (strain ATCC 25194 / DSM 2262 / NBRC 100088 / M29)</name>
    <dbReference type="NCBI Taxonomy" id="1242864"/>
    <lineage>
        <taxon>Bacteria</taxon>
        <taxon>Pseudomonadati</taxon>
        <taxon>Myxococcota</taxon>
        <taxon>Myxococcia</taxon>
        <taxon>Myxococcales</taxon>
        <taxon>Cystobacterineae</taxon>
        <taxon>Archangiaceae</taxon>
        <taxon>Cystobacter</taxon>
    </lineage>
</organism>
<dbReference type="Pfam" id="PF03067">
    <property type="entry name" value="LPMO_10"/>
    <property type="match status" value="1"/>
</dbReference>